<comment type="subcellular location">
    <subcellularLocation>
        <location evidence="1">Cytoplasm</location>
        <location evidence="1">Cytoskeleton</location>
        <location evidence="1">Cilium axoneme</location>
    </subcellularLocation>
</comment>
<dbReference type="GO" id="GO:0045505">
    <property type="term" value="F:dynein intermediate chain binding"/>
    <property type="evidence" value="ECO:0007669"/>
    <property type="project" value="InterPro"/>
</dbReference>
<evidence type="ECO:0000256" key="10">
    <source>
        <dbReference type="ARBA" id="ARBA00023212"/>
    </source>
</evidence>
<dbReference type="Pfam" id="PF12780">
    <property type="entry name" value="AAA_8"/>
    <property type="match status" value="2"/>
</dbReference>
<feature type="domain" description="Dynein heavy chain coiled coil stalk" evidence="15">
    <location>
        <begin position="637"/>
        <end position="993"/>
    </location>
</feature>
<dbReference type="SUPFAM" id="SSF52540">
    <property type="entry name" value="P-loop containing nucleoside triphosphate hydrolases"/>
    <property type="match status" value="2"/>
</dbReference>
<dbReference type="InterPro" id="IPR024317">
    <property type="entry name" value="Dynein_heavy_chain_D4_dom"/>
</dbReference>
<proteinExistence type="predicted"/>
<evidence type="ECO:0000256" key="5">
    <source>
        <dbReference type="ARBA" id="ARBA00022840"/>
    </source>
</evidence>
<dbReference type="GO" id="GO:0005524">
    <property type="term" value="F:ATP binding"/>
    <property type="evidence" value="ECO:0007669"/>
    <property type="project" value="UniProtKB-KW"/>
</dbReference>
<keyword evidence="10" id="KW-0206">Cytoskeleton</keyword>
<evidence type="ECO:0000259" key="21">
    <source>
        <dbReference type="Pfam" id="PF18199"/>
    </source>
</evidence>
<keyword evidence="9" id="KW-0505">Motor protein</keyword>
<evidence type="ECO:0000259" key="20">
    <source>
        <dbReference type="Pfam" id="PF18198"/>
    </source>
</evidence>
<evidence type="ECO:0000256" key="13">
    <source>
        <dbReference type="SAM" id="SignalP"/>
    </source>
</evidence>
<feature type="domain" description="Dynein heavy chain ATP-binding dynein motor region" evidence="17">
    <location>
        <begin position="1023"/>
        <end position="1250"/>
    </location>
</feature>
<dbReference type="InterPro" id="IPR024743">
    <property type="entry name" value="Dynein_HC_stalk"/>
</dbReference>
<feature type="coiled-coil region" evidence="12">
    <location>
        <begin position="873"/>
        <end position="956"/>
    </location>
</feature>
<evidence type="ECO:0000256" key="2">
    <source>
        <dbReference type="ARBA" id="ARBA00022490"/>
    </source>
</evidence>
<dbReference type="Gene3D" id="3.40.50.300">
    <property type="entry name" value="P-loop containing nucleotide triphosphate hydrolases"/>
    <property type="match status" value="5"/>
</dbReference>
<dbReference type="InterPro" id="IPR041658">
    <property type="entry name" value="AAA_lid_11"/>
</dbReference>
<evidence type="ECO:0008006" key="24">
    <source>
        <dbReference type="Google" id="ProtNLM"/>
    </source>
</evidence>
<dbReference type="GO" id="GO:0007018">
    <property type="term" value="P:microtubule-based movement"/>
    <property type="evidence" value="ECO:0007669"/>
    <property type="project" value="InterPro"/>
</dbReference>
<dbReference type="Pfam" id="PF12777">
    <property type="entry name" value="MT"/>
    <property type="match status" value="1"/>
</dbReference>
<dbReference type="Gene3D" id="3.10.490.20">
    <property type="match status" value="1"/>
</dbReference>
<sequence length="2258" mass="252227">MTFVFAAVWALGSALGVGDDGRDYRKLFSEWWKKTFRNVQFPSKDTVFDYWLNTETMTFDTWKASPAFQEVAFNSKEQSMSDLTVPTGESASVSFWMARLIEGHHSVMLAGPSGTGKTQLIRGQLKALDKQCMLSTTINMNFYTSGLVLQANLEVPLQKKTGSLYGPPGAAHLVYFIDDLNLPELDKYNTQSGIALIRQHIDYGHFYDLAKLTLKTVEKCQYLTALNPSAGGLAVSKSSRLSDTVLRHFTTFSISMPNDSSLTTIFETYLYEFSVRHLAAVFQGLLMSTPAKFKDSAILVDCWQHECQRVYADRLVSPEDLSKFDAVLTTTAKKSFPESNPGKTIFCHFVDDEPIYAPVLGGIEDLQKILDNALDDYNQQAAVMDLVLFEDALNHVCRITRIINNPSGHAMLTRTIQISATYGIGDLKADLQAMYQKAGVKNEGVLFLFSDSDITNEKFCVYLNDLLGSADIADLYAQDEKDAVINSVTKRAKAADPTCVEPGQIYEFFLSEVRKNLHVVLCFSPVGEDFRTRCRKFPALVNCTSIDWFQPWPKQALFSVGCKFLASIEDLGNDQVRRQIEAFMPYSFDSTNKMAAEFFDMEGRYVYSTPKSYLELLKLYAKILEQKRDENDMASARLKNGVKKLEDCTQVVDVLKAEIADKVADAEEKKATADGIAKRVKAEKEVVELESENAAIEEKKVTKIAAEVAAKQKSAEEDLEKAVPAVEAAMAALDTLDVKQLQMCKTMAKPPPGVDDVFSAVVVLLAGVNTNVTVQKNGKVKDKDRSWDMAKKALLGDPKKFVDELKDFKNVFDAGKVSALNFKEVRYYLSMEHFKPEVIEGKNSAAAGLCNWVVNIVVYYDVVSMVEPKKKLVAESTQQLAEANEKLSAVRAKVAELEERLSKLIVELKEAEAVKERAEAVVAKGQMKLALASRLLNALSSENVRWNQGIEELQKSRDLLVGDTLLSAAFISYIGPFTKQYRTRLLEECWIPKLRAPAKGAAVPMSKDCNPLTTLTNDAEVATWQTMKLPADPVSTENGAIVERTTRWPLLIDPQLQGITWVKAQNSRDRDRALRVSRLGNKDLLRTLKTCLEGGFPMLVENMGESIEASIMPAVQRAKIRRGNRYFLVLGEDEVEYHANFRMMQRAVSYIVVHYATYPPEIQAECTLVNFTVTPDGLEDQLLSLVVAKERPDLAAQKVELIQQENQFKIKMIEIEDDILRRLAAAEGDITDDKELIEGLEAAKKTAKEIEAKLAAGRKTTESINNTSERYRPVACRGSRLFFIMNDLSKIHTYYIYSLTAFVTVFLNGIDVVQRQDKDGGGAKEEEDSDCSAGTLRCFAKIVKRTMAGLDQCPWKKEAFLAAARGGKLDEEFLQKILDGPPSPTRSPRSSASFKPGDVVECDLAIGTVWKVVNICDTRTLVIEVKDRTGQFLAIPEAVCEKYVDYAARCTRLIETTTSVAFNYVRRGLFERDKLTIVALFVLTLQIADGKLPERYMSVMLRGRVADGDPAPAAVAAWLPDGVYPKLRALQEDCGSHVPFFATLLEQIAANSEAWERWYNEPSPETIQPPMPPDCPLLSTFEKILLLSMLRYDRVTMGISTYIAETYGNGYVHQAPFDMAKTYDESSASTPIFFVLFPGVDPTLWVEELGATFGKTIANQKFVNISMGQGQEAPAEAMLEKLAREGGWIMLQNLHLMQSWLPILERKLEICSESAHPDFRCYVSAEPPSFSYQRNIPESLLQSCIKVSNEAPSDIKSNIERAWAPFSQERLDACALRLEFRSCLFGLCFFHAVMLGRKRFGQQGWSRKYGFNMGDLTICADVLQAYLDEKRYVPWDDLRYIFGEIMYGGHITDFWDRRTNNTYLEVSFTESLQKCEELGPGFTSPDPATHDTRESYVLHLQSELPPESPLIYGLHMNSEIAYLNASTSTVISTVLRLKAGSNAGGGGSSGPGSGPEELIEDLLGRLPEQFDLIDINDKATPLLKSKDAPYIVVLLQELGRMNGLTGEVARSLEELRKGLLGQLNMSQKMEDLLSALLIGQVPGRNPFHTASWEKYAWPSMKGLQDWFADLIVRCDQLTAWSSNDGLQSPPSMWLPGLFNPTAFLTAIKQVTARNNSLPLDKMTIETHVSVLGQMADVQRRLEEGAYVHGLFCEGACWGEKEAHTYQIDQVECAGVLRDSKPKDLLPPMPLIYIKAVTVQPTWDPSSVGYLRPESTLYNCPVYTTTFRGPTFIFVATLKTDMPSTFWVLRGVALICQTD</sequence>
<dbReference type="Gene3D" id="1.20.1270.280">
    <property type="match status" value="1"/>
</dbReference>
<feature type="signal peptide" evidence="13">
    <location>
        <begin position="1"/>
        <end position="16"/>
    </location>
</feature>
<comment type="caution">
    <text evidence="22">The sequence shown here is derived from an EMBL/GenBank/DDBJ whole genome shotgun (WGS) entry which is preliminary data.</text>
</comment>
<dbReference type="InterPro" id="IPR004273">
    <property type="entry name" value="Dynein_heavy_D6_P-loop"/>
</dbReference>
<dbReference type="InterPro" id="IPR041228">
    <property type="entry name" value="Dynein_C"/>
</dbReference>
<keyword evidence="8" id="KW-0969">Cilium</keyword>
<accession>A0AAD7U7Q6</accession>
<evidence type="ECO:0000256" key="11">
    <source>
        <dbReference type="ARBA" id="ARBA00023273"/>
    </source>
</evidence>
<keyword evidence="13" id="KW-0732">Signal</keyword>
<feature type="domain" description="Dynein heavy chain C-terminal" evidence="21">
    <location>
        <begin position="1926"/>
        <end position="2255"/>
    </location>
</feature>
<evidence type="ECO:0000256" key="4">
    <source>
        <dbReference type="ARBA" id="ARBA00022741"/>
    </source>
</evidence>
<dbReference type="GO" id="GO:0005930">
    <property type="term" value="C:axoneme"/>
    <property type="evidence" value="ECO:0007669"/>
    <property type="project" value="UniProtKB-SubCell"/>
</dbReference>
<dbReference type="GO" id="GO:0051959">
    <property type="term" value="F:dynein light intermediate chain binding"/>
    <property type="evidence" value="ECO:0007669"/>
    <property type="project" value="InterPro"/>
</dbReference>
<name>A0AAD7U7Q6_9STRA</name>
<dbReference type="Pfam" id="PF18198">
    <property type="entry name" value="AAA_lid_11"/>
    <property type="match status" value="1"/>
</dbReference>
<dbReference type="Gene3D" id="1.20.920.20">
    <property type="match status" value="1"/>
</dbReference>
<dbReference type="InterPro" id="IPR035706">
    <property type="entry name" value="AAA_9"/>
</dbReference>
<evidence type="ECO:0000256" key="12">
    <source>
        <dbReference type="SAM" id="Coils"/>
    </source>
</evidence>
<dbReference type="PANTHER" id="PTHR22878">
    <property type="entry name" value="DYNEIN HEAVY CHAIN 6, AXONEMAL-LIKE-RELATED"/>
    <property type="match status" value="1"/>
</dbReference>
<dbReference type="EMBL" id="JAQMWT010000572">
    <property type="protein sequence ID" value="KAJ8599349.1"/>
    <property type="molecule type" value="Genomic_DNA"/>
</dbReference>
<evidence type="ECO:0000256" key="3">
    <source>
        <dbReference type="ARBA" id="ARBA00022701"/>
    </source>
</evidence>
<feature type="domain" description="Dynein heavy chain region D6 P-loop" evidence="14">
    <location>
        <begin position="1628"/>
        <end position="1747"/>
    </location>
</feature>
<dbReference type="Gene3D" id="6.10.140.1060">
    <property type="match status" value="1"/>
</dbReference>
<reference evidence="22" key="1">
    <citation type="submission" date="2023-01" db="EMBL/GenBank/DDBJ databases">
        <title>Metagenome sequencing of chrysophaentin producing Chrysophaeum taylorii.</title>
        <authorList>
            <person name="Davison J."/>
            <person name="Bewley C."/>
        </authorList>
    </citation>
    <scope>NUCLEOTIDE SEQUENCE</scope>
    <source>
        <strain evidence="22">NIES-1699</strain>
    </source>
</reference>
<evidence type="ECO:0000259" key="18">
    <source>
        <dbReference type="Pfam" id="PF17852"/>
    </source>
</evidence>
<evidence type="ECO:0000259" key="15">
    <source>
        <dbReference type="Pfam" id="PF12777"/>
    </source>
</evidence>
<keyword evidence="11" id="KW-0966">Cell projection</keyword>
<evidence type="ECO:0000259" key="16">
    <source>
        <dbReference type="Pfam" id="PF12780"/>
    </source>
</evidence>
<keyword evidence="3" id="KW-0493">Microtubule</keyword>
<evidence type="ECO:0000259" key="17">
    <source>
        <dbReference type="Pfam" id="PF12781"/>
    </source>
</evidence>
<evidence type="ECO:0000256" key="9">
    <source>
        <dbReference type="ARBA" id="ARBA00023175"/>
    </source>
</evidence>
<dbReference type="Pfam" id="PF18199">
    <property type="entry name" value="Dynein_C"/>
    <property type="match status" value="1"/>
</dbReference>
<evidence type="ECO:0000313" key="22">
    <source>
        <dbReference type="EMBL" id="KAJ8599349.1"/>
    </source>
</evidence>
<dbReference type="Pfam" id="PF12781">
    <property type="entry name" value="AAA_9"/>
    <property type="match status" value="1"/>
</dbReference>
<organism evidence="22 23">
    <name type="scientific">Chrysophaeum taylorii</name>
    <dbReference type="NCBI Taxonomy" id="2483200"/>
    <lineage>
        <taxon>Eukaryota</taxon>
        <taxon>Sar</taxon>
        <taxon>Stramenopiles</taxon>
        <taxon>Ochrophyta</taxon>
        <taxon>Pelagophyceae</taxon>
        <taxon>Pelagomonadales</taxon>
        <taxon>Pelagomonadaceae</taxon>
        <taxon>Chrysophaeum</taxon>
    </lineage>
</organism>
<keyword evidence="5" id="KW-0067">ATP-binding</keyword>
<evidence type="ECO:0000256" key="8">
    <source>
        <dbReference type="ARBA" id="ARBA00023069"/>
    </source>
</evidence>
<dbReference type="InterPro" id="IPR043160">
    <property type="entry name" value="Dynein_C_barrel"/>
</dbReference>
<feature type="domain" description="Dynein heavy chain AAA 5 extension" evidence="18">
    <location>
        <begin position="2"/>
        <end position="63"/>
    </location>
</feature>
<dbReference type="Pfam" id="PF12775">
    <property type="entry name" value="AAA_7"/>
    <property type="match status" value="1"/>
</dbReference>
<feature type="domain" description="Dynein heavy chain 3 AAA+ lid" evidence="19">
    <location>
        <begin position="269"/>
        <end position="337"/>
    </location>
</feature>
<evidence type="ECO:0000259" key="19">
    <source>
        <dbReference type="Pfam" id="PF17857"/>
    </source>
</evidence>
<dbReference type="GO" id="GO:0008569">
    <property type="term" value="F:minus-end-directed microtubule motor activity"/>
    <property type="evidence" value="ECO:0007669"/>
    <property type="project" value="InterPro"/>
</dbReference>
<dbReference type="FunFam" id="1.20.920.20:FF:000001">
    <property type="entry name" value="dynein heavy chain 2, axonemal"/>
    <property type="match status" value="1"/>
</dbReference>
<dbReference type="Pfam" id="PF17857">
    <property type="entry name" value="AAA_lid_1"/>
    <property type="match status" value="1"/>
</dbReference>
<keyword evidence="6" id="KW-0243">Dynein</keyword>
<dbReference type="PANTHER" id="PTHR22878:SF69">
    <property type="entry name" value="DYNEIN HEAVY CHAIN"/>
    <property type="match status" value="1"/>
</dbReference>
<keyword evidence="4" id="KW-0547">Nucleotide-binding</keyword>
<evidence type="ECO:0000313" key="23">
    <source>
        <dbReference type="Proteomes" id="UP001230188"/>
    </source>
</evidence>
<dbReference type="InterPro" id="IPR042219">
    <property type="entry name" value="AAA_lid_11_sf"/>
</dbReference>
<feature type="chain" id="PRO_5042129795" description="Dynein heavy chain" evidence="13">
    <location>
        <begin position="17"/>
        <end position="2258"/>
    </location>
</feature>
<dbReference type="Pfam" id="PF03028">
    <property type="entry name" value="Dynein_heavy"/>
    <property type="match status" value="1"/>
</dbReference>
<keyword evidence="2" id="KW-0963">Cytoplasm</keyword>
<dbReference type="Gene3D" id="1.10.8.720">
    <property type="entry name" value="Region D6 of dynein motor"/>
    <property type="match status" value="1"/>
</dbReference>
<evidence type="ECO:0000259" key="14">
    <source>
        <dbReference type="Pfam" id="PF03028"/>
    </source>
</evidence>
<dbReference type="Gene3D" id="1.10.8.1220">
    <property type="match status" value="1"/>
</dbReference>
<dbReference type="InterPro" id="IPR026983">
    <property type="entry name" value="DHC"/>
</dbReference>
<dbReference type="InterPro" id="IPR041589">
    <property type="entry name" value="DNAH3_AAA_lid_1"/>
</dbReference>
<evidence type="ECO:0000256" key="6">
    <source>
        <dbReference type="ARBA" id="ARBA00023017"/>
    </source>
</evidence>
<dbReference type="Pfam" id="PF17852">
    <property type="entry name" value="Dynein_AAA_lid"/>
    <property type="match status" value="1"/>
</dbReference>
<dbReference type="Proteomes" id="UP001230188">
    <property type="component" value="Unassembled WGS sequence"/>
</dbReference>
<gene>
    <name evidence="22" type="ORF">CTAYLR_005359</name>
</gene>
<evidence type="ECO:0000256" key="1">
    <source>
        <dbReference type="ARBA" id="ARBA00004430"/>
    </source>
</evidence>
<feature type="domain" description="Dynein heavy chain AAA module D4" evidence="16">
    <location>
        <begin position="384"/>
        <end position="412"/>
    </location>
</feature>
<protein>
    <recommendedName>
        <fullName evidence="24">Dynein heavy chain</fullName>
    </recommendedName>
</protein>
<feature type="domain" description="Dynein heavy chain AAA module D4" evidence="16">
    <location>
        <begin position="415"/>
        <end position="623"/>
    </location>
</feature>
<dbReference type="GO" id="GO:0030286">
    <property type="term" value="C:dynein complex"/>
    <property type="evidence" value="ECO:0007669"/>
    <property type="project" value="UniProtKB-KW"/>
</dbReference>
<keyword evidence="7 12" id="KW-0175">Coiled coil</keyword>
<dbReference type="InterPro" id="IPR027417">
    <property type="entry name" value="P-loop_NTPase"/>
</dbReference>
<keyword evidence="23" id="KW-1185">Reference proteome</keyword>
<evidence type="ECO:0000256" key="7">
    <source>
        <dbReference type="ARBA" id="ARBA00023054"/>
    </source>
</evidence>
<feature type="domain" description="Dynein heavy chain AAA lid" evidence="20">
    <location>
        <begin position="1780"/>
        <end position="1917"/>
    </location>
</feature>
<dbReference type="GO" id="GO:0005874">
    <property type="term" value="C:microtubule"/>
    <property type="evidence" value="ECO:0007669"/>
    <property type="project" value="UniProtKB-KW"/>
</dbReference>
<dbReference type="InterPro" id="IPR041466">
    <property type="entry name" value="Dynein_AAA5_ext"/>
</dbReference>